<evidence type="ECO:0000256" key="1">
    <source>
        <dbReference type="SAM" id="Phobius"/>
    </source>
</evidence>
<gene>
    <name evidence="2" type="ORF">BWQ96_06891</name>
</gene>
<evidence type="ECO:0008006" key="4">
    <source>
        <dbReference type="Google" id="ProtNLM"/>
    </source>
</evidence>
<keyword evidence="1" id="KW-0472">Membrane</keyword>
<dbReference type="PANTHER" id="PTHR40637">
    <property type="entry name" value="ESSS SUBUNIT OF NADH:UBIQUINONE OXIDOREDUCTASE (COMPLEX I) PROTEIN"/>
    <property type="match status" value="1"/>
</dbReference>
<keyword evidence="3" id="KW-1185">Reference proteome</keyword>
<dbReference type="AlphaFoldDB" id="A0A2V3IMT8"/>
<proteinExistence type="predicted"/>
<keyword evidence="1" id="KW-1133">Transmembrane helix</keyword>
<accession>A0A2V3IMT8</accession>
<dbReference type="EMBL" id="NBIV01000127">
    <property type="protein sequence ID" value="PXF43396.1"/>
    <property type="molecule type" value="Genomic_DNA"/>
</dbReference>
<reference evidence="2 3" key="1">
    <citation type="journal article" date="2018" name="Mol. Biol. Evol.">
        <title>Analysis of the draft genome of the red seaweed Gracilariopsis chorda provides insights into genome size evolution in Rhodophyta.</title>
        <authorList>
            <person name="Lee J."/>
            <person name="Yang E.C."/>
            <person name="Graf L."/>
            <person name="Yang J.H."/>
            <person name="Qiu H."/>
            <person name="Zel Zion U."/>
            <person name="Chan C.X."/>
            <person name="Stephens T.G."/>
            <person name="Weber A.P.M."/>
            <person name="Boo G.H."/>
            <person name="Boo S.M."/>
            <person name="Kim K.M."/>
            <person name="Shin Y."/>
            <person name="Jung M."/>
            <person name="Lee S.J."/>
            <person name="Yim H.S."/>
            <person name="Lee J.H."/>
            <person name="Bhattacharya D."/>
            <person name="Yoon H.S."/>
        </authorList>
    </citation>
    <scope>NUCLEOTIDE SEQUENCE [LARGE SCALE GENOMIC DNA]</scope>
    <source>
        <strain evidence="2 3">SKKU-2015</strain>
        <tissue evidence="2">Whole body</tissue>
    </source>
</reference>
<keyword evidence="1" id="KW-0812">Transmembrane</keyword>
<protein>
    <recommendedName>
        <fullName evidence="4">NADH dehydrogenase [ubiquinone] 1 beta subcomplex subunit 11, mitochondrial</fullName>
    </recommendedName>
</protein>
<evidence type="ECO:0000313" key="2">
    <source>
        <dbReference type="EMBL" id="PXF43396.1"/>
    </source>
</evidence>
<evidence type="ECO:0000313" key="3">
    <source>
        <dbReference type="Proteomes" id="UP000247409"/>
    </source>
</evidence>
<dbReference type="Proteomes" id="UP000247409">
    <property type="component" value="Unassembled WGS sequence"/>
</dbReference>
<sequence length="99" mass="10896">MAFRLRSFSRAFHSSRSVRGGGGLFGETEVNEPGGRLFGEAIRKPGERRKLFDWEVPYIGTLVLAGVMLGFGLNSRPNMSPQAWAREEALARAAARGEE</sequence>
<organism evidence="2 3">
    <name type="scientific">Gracilariopsis chorda</name>
    <dbReference type="NCBI Taxonomy" id="448386"/>
    <lineage>
        <taxon>Eukaryota</taxon>
        <taxon>Rhodophyta</taxon>
        <taxon>Florideophyceae</taxon>
        <taxon>Rhodymeniophycidae</taxon>
        <taxon>Gracilariales</taxon>
        <taxon>Gracilariaceae</taxon>
        <taxon>Gracilariopsis</taxon>
    </lineage>
</organism>
<feature type="transmembrane region" description="Helical" evidence="1">
    <location>
        <begin position="51"/>
        <end position="73"/>
    </location>
</feature>
<name>A0A2V3IMT8_9FLOR</name>
<dbReference type="PANTHER" id="PTHR40637:SF1">
    <property type="entry name" value="ESSS SUBUNIT OF NADH:UBIQUINONE OXIDOREDUCTASE (COMPLEX I) PROTEIN"/>
    <property type="match status" value="1"/>
</dbReference>
<dbReference type="OrthoDB" id="2147978at2759"/>
<dbReference type="STRING" id="448386.A0A2V3IMT8"/>
<comment type="caution">
    <text evidence="2">The sequence shown here is derived from an EMBL/GenBank/DDBJ whole genome shotgun (WGS) entry which is preliminary data.</text>
</comment>